<reference evidence="1 3" key="1">
    <citation type="submission" date="2016-09" db="EMBL/GenBank/DDBJ databases">
        <title>Genomic Taxonomy of the Vibrionaceae.</title>
        <authorList>
            <person name="Gonzalez-Castillo A."/>
            <person name="Gomez-Gil B."/>
            <person name="Enciso-Ibarra K."/>
        </authorList>
    </citation>
    <scope>NUCLEOTIDE SEQUENCE [LARGE SCALE GENOMIC DNA]</scope>
    <source>
        <strain evidence="1 3">CAIM 1731</strain>
    </source>
</reference>
<dbReference type="InterPro" id="IPR029068">
    <property type="entry name" value="Glyas_Bleomycin-R_OHBP_Dase"/>
</dbReference>
<dbReference type="EMBL" id="MJMI01000164">
    <property type="protein sequence ID" value="OLQ84309.1"/>
    <property type="molecule type" value="Genomic_DNA"/>
</dbReference>
<evidence type="ECO:0000313" key="2">
    <source>
        <dbReference type="EMBL" id="ROV59752.1"/>
    </source>
</evidence>
<dbReference type="SUPFAM" id="SSF54593">
    <property type="entry name" value="Glyoxalase/Bleomycin resistance protein/Dihydroxybiphenyl dioxygenase"/>
    <property type="match status" value="1"/>
</dbReference>
<accession>A0A3N3DZD1</accession>
<dbReference type="Proteomes" id="UP000186206">
    <property type="component" value="Unassembled WGS sequence"/>
</dbReference>
<evidence type="ECO:0000313" key="4">
    <source>
        <dbReference type="Proteomes" id="UP000278792"/>
    </source>
</evidence>
<dbReference type="OrthoDB" id="9795306at2"/>
<comment type="caution">
    <text evidence="2">The sequence shown here is derived from an EMBL/GenBank/DDBJ whole genome shotgun (WGS) entry which is preliminary data.</text>
</comment>
<organism evidence="2 4">
    <name type="scientific">Vibrio ponticus</name>
    <dbReference type="NCBI Taxonomy" id="265668"/>
    <lineage>
        <taxon>Bacteria</taxon>
        <taxon>Pseudomonadati</taxon>
        <taxon>Pseudomonadota</taxon>
        <taxon>Gammaproteobacteria</taxon>
        <taxon>Vibrionales</taxon>
        <taxon>Vibrionaceae</taxon>
        <taxon>Vibrio</taxon>
    </lineage>
</organism>
<keyword evidence="3" id="KW-1185">Reference proteome</keyword>
<gene>
    <name evidence="1" type="ORF">BIY21_05320</name>
    <name evidence="2" type="ORF">EGH82_12285</name>
</gene>
<proteinExistence type="predicted"/>
<dbReference type="RefSeq" id="WP_075652779.1">
    <property type="nucleotide sequence ID" value="NZ_AP019658.1"/>
</dbReference>
<dbReference type="EMBL" id="RKIK01000033">
    <property type="protein sequence ID" value="ROV59752.1"/>
    <property type="molecule type" value="Genomic_DNA"/>
</dbReference>
<evidence type="ECO:0000313" key="1">
    <source>
        <dbReference type="EMBL" id="OLQ84309.1"/>
    </source>
</evidence>
<name>A0A3N3DZD1_9VIBR</name>
<dbReference type="AlphaFoldDB" id="A0A3N3DZD1"/>
<dbReference type="Gene3D" id="3.10.180.10">
    <property type="entry name" value="2,3-Dihydroxybiphenyl 1,2-Dioxygenase, domain 1"/>
    <property type="match status" value="1"/>
</dbReference>
<evidence type="ECO:0000313" key="3">
    <source>
        <dbReference type="Proteomes" id="UP000186206"/>
    </source>
</evidence>
<sequence>MITKDYLPPNTPIVSNFLVLDNLTAFVAFVQTTLNGQIVKECKDAQGNYINVSLRIENAIITAQQKSDTRQPTTSSLLMYVADIETVIANAVKQNATLTQQPETNTEGERLACIQDQWGNLWWLACALAN</sequence>
<reference evidence="2 4" key="2">
    <citation type="submission" date="2018-11" db="EMBL/GenBank/DDBJ databases">
        <title>Vibrio ponticus strain CAIM 1751 pathogenic for the snapper Lutjanus guttatus.</title>
        <authorList>
            <person name="Soto-Rodriguez S."/>
            <person name="Lozano-Olvera R."/>
            <person name="Gomez-Gil B."/>
        </authorList>
    </citation>
    <scope>NUCLEOTIDE SEQUENCE [LARGE SCALE GENOMIC DNA]</scope>
    <source>
        <strain evidence="2 4">CAIM 1751</strain>
    </source>
</reference>
<dbReference type="Proteomes" id="UP000278792">
    <property type="component" value="Unassembled WGS sequence"/>
</dbReference>
<protein>
    <submittedName>
        <fullName evidence="2">Uncharacterized protein</fullName>
    </submittedName>
</protein>